<evidence type="ECO:0000259" key="1">
    <source>
        <dbReference type="PROSITE" id="PS50883"/>
    </source>
</evidence>
<dbReference type="GO" id="GO:0071111">
    <property type="term" value="F:cyclic-guanylate-specific phosphodiesterase activity"/>
    <property type="evidence" value="ECO:0007669"/>
    <property type="project" value="InterPro"/>
</dbReference>
<evidence type="ECO:0000313" key="2">
    <source>
        <dbReference type="EMBL" id="HEF64391.1"/>
    </source>
</evidence>
<dbReference type="CDD" id="cd01948">
    <property type="entry name" value="EAL"/>
    <property type="match status" value="1"/>
</dbReference>
<reference evidence="2" key="1">
    <citation type="journal article" date="2020" name="mSystems">
        <title>Genome- and Community-Level Interaction Insights into Carbon Utilization and Element Cycling Functions of Hydrothermarchaeota in Hydrothermal Sediment.</title>
        <authorList>
            <person name="Zhou Z."/>
            <person name="Liu Y."/>
            <person name="Xu W."/>
            <person name="Pan J."/>
            <person name="Luo Z.H."/>
            <person name="Li M."/>
        </authorList>
    </citation>
    <scope>NUCLEOTIDE SEQUENCE [LARGE SCALE GENOMIC DNA]</scope>
    <source>
        <strain evidence="2">SpSt-222</strain>
    </source>
</reference>
<dbReference type="EMBL" id="DSJL01000006">
    <property type="protein sequence ID" value="HEF64391.1"/>
    <property type="molecule type" value="Genomic_DNA"/>
</dbReference>
<accession>A0A7C1XF96</accession>
<organism evidence="2">
    <name type="scientific">Thermomicrobium roseum</name>
    <dbReference type="NCBI Taxonomy" id="500"/>
    <lineage>
        <taxon>Bacteria</taxon>
        <taxon>Pseudomonadati</taxon>
        <taxon>Thermomicrobiota</taxon>
        <taxon>Thermomicrobia</taxon>
        <taxon>Thermomicrobiales</taxon>
        <taxon>Thermomicrobiaceae</taxon>
        <taxon>Thermomicrobium</taxon>
    </lineage>
</organism>
<sequence length="106" mass="11716">MRALGVAVLIDDFGAGYSSLGYLKRLPVRGLKLDRELIRDIERDRASEAVIRSVLELARALGLSVTAEGIENAQQEELLRQLGCDYGQGFWLGRPVPPEAILPLLR</sequence>
<dbReference type="PANTHER" id="PTHR33121:SF70">
    <property type="entry name" value="SIGNALING PROTEIN YKOW"/>
    <property type="match status" value="1"/>
</dbReference>
<dbReference type="SUPFAM" id="SSF141868">
    <property type="entry name" value="EAL domain-like"/>
    <property type="match status" value="1"/>
</dbReference>
<dbReference type="AlphaFoldDB" id="A0A7C1XF96"/>
<dbReference type="PROSITE" id="PS50883">
    <property type="entry name" value="EAL"/>
    <property type="match status" value="1"/>
</dbReference>
<feature type="domain" description="EAL" evidence="1">
    <location>
        <begin position="1"/>
        <end position="106"/>
    </location>
</feature>
<name>A0A7C1XF96_THERO</name>
<dbReference type="Pfam" id="PF00563">
    <property type="entry name" value="EAL"/>
    <property type="match status" value="1"/>
</dbReference>
<proteinExistence type="predicted"/>
<dbReference type="PANTHER" id="PTHR33121">
    <property type="entry name" value="CYCLIC DI-GMP PHOSPHODIESTERASE PDEF"/>
    <property type="match status" value="1"/>
</dbReference>
<protein>
    <submittedName>
        <fullName evidence="2">EAL domain-containing protein</fullName>
    </submittedName>
</protein>
<gene>
    <name evidence="2" type="ORF">ENP47_02100</name>
</gene>
<dbReference type="SMART" id="SM00052">
    <property type="entry name" value="EAL"/>
    <property type="match status" value="1"/>
</dbReference>
<dbReference type="InterPro" id="IPR050706">
    <property type="entry name" value="Cyclic-di-GMP_PDE-like"/>
</dbReference>
<dbReference type="InterPro" id="IPR035919">
    <property type="entry name" value="EAL_sf"/>
</dbReference>
<dbReference type="Gene3D" id="3.20.20.450">
    <property type="entry name" value="EAL domain"/>
    <property type="match status" value="1"/>
</dbReference>
<comment type="caution">
    <text evidence="2">The sequence shown here is derived from an EMBL/GenBank/DDBJ whole genome shotgun (WGS) entry which is preliminary data.</text>
</comment>
<dbReference type="InterPro" id="IPR001633">
    <property type="entry name" value="EAL_dom"/>
</dbReference>